<accession>A0A081PKH7</accession>
<name>A0A081PKH7_9SPHI</name>
<dbReference type="EMBL" id="JNFF01000019">
    <property type="protein sequence ID" value="KEQ31200.1"/>
    <property type="molecule type" value="Genomic_DNA"/>
</dbReference>
<proteinExistence type="predicted"/>
<sequence>MAKQSKTKYPVDRVKTSQAFDNSEVSIEIMTTHPRVIITIGGGLSEEVVSDLQNAVDEVLKHHGK</sequence>
<dbReference type="Proteomes" id="UP000028007">
    <property type="component" value="Unassembled WGS sequence"/>
</dbReference>
<dbReference type="OrthoDB" id="773038at2"/>
<dbReference type="AlphaFoldDB" id="A0A081PKH7"/>
<organism evidence="1 2">
    <name type="scientific">Pedobacter antarcticus 4BY</name>
    <dbReference type="NCBI Taxonomy" id="1358423"/>
    <lineage>
        <taxon>Bacteria</taxon>
        <taxon>Pseudomonadati</taxon>
        <taxon>Bacteroidota</taxon>
        <taxon>Sphingobacteriia</taxon>
        <taxon>Sphingobacteriales</taxon>
        <taxon>Sphingobacteriaceae</taxon>
        <taxon>Pedobacter</taxon>
    </lineage>
</organism>
<protein>
    <submittedName>
        <fullName evidence="1">Uncharacterized protein</fullName>
    </submittedName>
</protein>
<dbReference type="RefSeq" id="WP_037438289.1">
    <property type="nucleotide sequence ID" value="NZ_JNFF01000019.1"/>
</dbReference>
<reference evidence="1 2" key="1">
    <citation type="journal article" date="1992" name="Int. J. Syst. Bacteriol.">
        <title>Sphingobacterium antarcticus sp. nov. a Psychrotrophic Bacterium from the Soils of Schirmacher Oasis, Antarctica.</title>
        <authorList>
            <person name="Shivaji S."/>
            <person name="Ray M.K."/>
            <person name="Rao N.S."/>
            <person name="Saiserr L."/>
            <person name="Jagannadham M.V."/>
            <person name="Kumar G.S."/>
            <person name="Reddy G."/>
            <person name="Bhargava P.M."/>
        </authorList>
    </citation>
    <scope>NUCLEOTIDE SEQUENCE [LARGE SCALE GENOMIC DNA]</scope>
    <source>
        <strain evidence="1 2">4BY</strain>
    </source>
</reference>
<comment type="caution">
    <text evidence="1">The sequence shown here is derived from an EMBL/GenBank/DDBJ whole genome shotgun (WGS) entry which is preliminary data.</text>
</comment>
<evidence type="ECO:0000313" key="2">
    <source>
        <dbReference type="Proteomes" id="UP000028007"/>
    </source>
</evidence>
<gene>
    <name evidence="1" type="ORF">N180_02830</name>
</gene>
<keyword evidence="2" id="KW-1185">Reference proteome</keyword>
<evidence type="ECO:0000313" key="1">
    <source>
        <dbReference type="EMBL" id="KEQ31200.1"/>
    </source>
</evidence>